<dbReference type="PANTHER" id="PTHR34220">
    <property type="entry name" value="SENSOR HISTIDINE KINASE YPDA"/>
    <property type="match status" value="1"/>
</dbReference>
<proteinExistence type="predicted"/>
<feature type="transmembrane region" description="Helical" evidence="2">
    <location>
        <begin position="138"/>
        <end position="162"/>
    </location>
</feature>
<keyword evidence="2" id="KW-0812">Transmembrane</keyword>
<dbReference type="Proteomes" id="UP000598820">
    <property type="component" value="Unassembled WGS sequence"/>
</dbReference>
<dbReference type="RefSeq" id="WP_190887368.1">
    <property type="nucleotide sequence ID" value="NZ_JACWZY010000009.1"/>
</dbReference>
<keyword evidence="2" id="KW-0472">Membrane</keyword>
<keyword evidence="5" id="KW-1185">Reference proteome</keyword>
<gene>
    <name evidence="4" type="ORF">IC229_12740</name>
</gene>
<dbReference type="GO" id="GO:0000155">
    <property type="term" value="F:phosphorelay sensor kinase activity"/>
    <property type="evidence" value="ECO:0007669"/>
    <property type="project" value="InterPro"/>
</dbReference>
<keyword evidence="4" id="KW-0418">Kinase</keyword>
<feature type="domain" description="Signal transduction histidine kinase internal region" evidence="3">
    <location>
        <begin position="188"/>
        <end position="266"/>
    </location>
</feature>
<dbReference type="Pfam" id="PF06580">
    <property type="entry name" value="His_kinase"/>
    <property type="match status" value="1"/>
</dbReference>
<dbReference type="InterPro" id="IPR050640">
    <property type="entry name" value="Bact_2-comp_sensor_kinase"/>
</dbReference>
<dbReference type="GO" id="GO:0016020">
    <property type="term" value="C:membrane"/>
    <property type="evidence" value="ECO:0007669"/>
    <property type="project" value="InterPro"/>
</dbReference>
<protein>
    <submittedName>
        <fullName evidence="4">Histidine kinase</fullName>
    </submittedName>
</protein>
<dbReference type="PANTHER" id="PTHR34220:SF7">
    <property type="entry name" value="SENSOR HISTIDINE KINASE YPDA"/>
    <property type="match status" value="1"/>
</dbReference>
<feature type="coiled-coil region" evidence="1">
    <location>
        <begin position="163"/>
        <end position="195"/>
    </location>
</feature>
<dbReference type="EMBL" id="JACWZY010000009">
    <property type="protein sequence ID" value="MBD2701510.1"/>
    <property type="molecule type" value="Genomic_DNA"/>
</dbReference>
<feature type="transmembrane region" description="Helical" evidence="2">
    <location>
        <begin position="42"/>
        <end position="68"/>
    </location>
</feature>
<evidence type="ECO:0000256" key="1">
    <source>
        <dbReference type="SAM" id="Coils"/>
    </source>
</evidence>
<keyword evidence="2" id="KW-1133">Transmembrane helix</keyword>
<evidence type="ECO:0000256" key="2">
    <source>
        <dbReference type="SAM" id="Phobius"/>
    </source>
</evidence>
<feature type="transmembrane region" description="Helical" evidence="2">
    <location>
        <begin position="12"/>
        <end position="30"/>
    </location>
</feature>
<name>A0A926Y345_9BACT</name>
<organism evidence="4 5">
    <name type="scientific">Spirosoma profusum</name>
    <dbReference type="NCBI Taxonomy" id="2771354"/>
    <lineage>
        <taxon>Bacteria</taxon>
        <taxon>Pseudomonadati</taxon>
        <taxon>Bacteroidota</taxon>
        <taxon>Cytophagia</taxon>
        <taxon>Cytophagales</taxon>
        <taxon>Cytophagaceae</taxon>
        <taxon>Spirosoma</taxon>
    </lineage>
</organism>
<sequence length="370" mass="42830">MHNRLTSRQKWQIALYLLGLFSPLLLYVNLPDSARNWTTIYRAFPFFAAFALINLVLYYLGITVTDWCQRQLFRLFGKDVLMGFSGKSFLFTFLIALVLSIFFTQMLHLVLGGIAFLVDHFGPSMAHKSKGSPFSPEVLAYIKRANNVLSVVIMLSAFYLTINLRAFQQIKDVQLKAERLEKEALLSQFEALKQQLSPHFLFNSLSILTSLIHEDVELSEQFIKRLSKAYRYILEQRNQDMVLLKTELDFIKAYTFLLQIRFENKFEVIIDVSQENQLQCQIAPLTLQLLVENAVKHNRMSLQERLLVRIYTQDDWLIVENPIQPRDQPEPSTGVGLQNITNRYALLTDRPISYGHEAGSFIVKIPLLNE</sequence>
<evidence type="ECO:0000313" key="4">
    <source>
        <dbReference type="EMBL" id="MBD2701510.1"/>
    </source>
</evidence>
<feature type="transmembrane region" description="Helical" evidence="2">
    <location>
        <begin position="89"/>
        <end position="118"/>
    </location>
</feature>
<evidence type="ECO:0000259" key="3">
    <source>
        <dbReference type="Pfam" id="PF06580"/>
    </source>
</evidence>
<keyword evidence="4" id="KW-0808">Transferase</keyword>
<dbReference type="AlphaFoldDB" id="A0A926Y345"/>
<evidence type="ECO:0000313" key="5">
    <source>
        <dbReference type="Proteomes" id="UP000598820"/>
    </source>
</evidence>
<accession>A0A926Y345</accession>
<keyword evidence="1" id="KW-0175">Coiled coil</keyword>
<reference evidence="4" key="1">
    <citation type="submission" date="2020-09" db="EMBL/GenBank/DDBJ databases">
        <authorList>
            <person name="Kim M.K."/>
        </authorList>
    </citation>
    <scope>NUCLEOTIDE SEQUENCE</scope>
    <source>
        <strain evidence="4">BT702</strain>
    </source>
</reference>
<dbReference type="InterPro" id="IPR010559">
    <property type="entry name" value="Sig_transdc_His_kin_internal"/>
</dbReference>
<comment type="caution">
    <text evidence="4">The sequence shown here is derived from an EMBL/GenBank/DDBJ whole genome shotgun (WGS) entry which is preliminary data.</text>
</comment>